<keyword evidence="5" id="KW-1185">Reference proteome</keyword>
<dbReference type="InterPro" id="IPR041223">
    <property type="entry name" value="ApeA_NTD"/>
</dbReference>
<gene>
    <name evidence="4" type="ORF">O0535_23375</name>
</gene>
<feature type="domain" description="ApeA N-terminal" evidence="3">
    <location>
        <begin position="85"/>
        <end position="257"/>
    </location>
</feature>
<evidence type="ECO:0000259" key="3">
    <source>
        <dbReference type="Pfam" id="PF18862"/>
    </source>
</evidence>
<feature type="coiled-coil region" evidence="1">
    <location>
        <begin position="294"/>
        <end position="321"/>
    </location>
</feature>
<comment type="caution">
    <text evidence="4">The sequence shown here is derived from an EMBL/GenBank/DDBJ whole genome shotgun (WGS) entry which is preliminary data.</text>
</comment>
<dbReference type="Pfam" id="PF18739">
    <property type="entry name" value="HEPN_Apea"/>
    <property type="match status" value="1"/>
</dbReference>
<proteinExistence type="predicted"/>
<dbReference type="Pfam" id="PF18862">
    <property type="entry name" value="ApeA_NTD1"/>
    <property type="match status" value="1"/>
</dbReference>
<sequence length="468" mass="54757">MISIQSKWSIGNEIKDNGDIGQLVIDGNNISFHINGPADPFVRTFVGRNDLDNYMVFTYGKKYEDSTGTFYHVAKAFLFKETDSKDFVDDKIHGVTSFSFEIPELVDWLKLQSVELFYDNNEGMIIKEKKLIPILLKATNPKIYIKYETNFPFLNDNDKIEMTLRNAPRVFVEYEGIVDDSVVVDDIGKIMRFFALLMGRISYANDIRVKLKDKMFPLRLYLNKDFSHNINSNAYGLRFRTDVEKVFGNLQSYFEKWYSFSESQFTYLLDVFFRFNGKTTIRIEDLFLNYCKFLEGYDLRISEDEKKANNLRDKLNEVLKDQTIKTKLSPIIIEAGSSKYKPKEIAKWISNGFLGRVSLQERIKRLDEKYLKILSANSFDIIKKDDVNEFFKKLSMTRNYYSHFKTDSTDIFSLEEIYRTIELLDALVVAILLSEMGLSVEEIKQIMIRDGKYWVILIHQRQNAESAN</sequence>
<organism evidence="4 5">
    <name type="scientific">Brevibacillus halotolerans</name>
    <dbReference type="NCBI Taxonomy" id="1507437"/>
    <lineage>
        <taxon>Bacteria</taxon>
        <taxon>Bacillati</taxon>
        <taxon>Bacillota</taxon>
        <taxon>Bacilli</taxon>
        <taxon>Bacillales</taxon>
        <taxon>Paenibacillaceae</taxon>
        <taxon>Brevibacillus</taxon>
    </lineage>
</organism>
<dbReference type="RefSeq" id="WP_258418465.1">
    <property type="nucleotide sequence ID" value="NZ_JAPTNG010000027.1"/>
</dbReference>
<evidence type="ECO:0000256" key="1">
    <source>
        <dbReference type="SAM" id="Coils"/>
    </source>
</evidence>
<evidence type="ECO:0000313" key="5">
    <source>
        <dbReference type="Proteomes" id="UP001067708"/>
    </source>
</evidence>
<accession>A0ABT4I3L2</accession>
<dbReference type="InterPro" id="IPR041229">
    <property type="entry name" value="HEPN_Apea"/>
</dbReference>
<feature type="domain" description="Apea-like HEPN" evidence="2">
    <location>
        <begin position="288"/>
        <end position="441"/>
    </location>
</feature>
<reference evidence="4" key="1">
    <citation type="submission" date="2022-09" db="EMBL/GenBank/DDBJ databases">
        <title>Genome analysis and characterization of larvicidal activity of Brevibacillus strains.</title>
        <authorList>
            <person name="Patrusheva E.V."/>
            <person name="Izotova A.O."/>
            <person name="Toshchakov S.V."/>
            <person name="Sineoky S.P."/>
        </authorList>
    </citation>
    <scope>NUCLEOTIDE SEQUENCE</scope>
    <source>
        <strain evidence="4">VKPM_B-13244</strain>
    </source>
</reference>
<protein>
    <recommendedName>
        <fullName evidence="6">ApeA N-terminal domain-containing protein</fullName>
    </recommendedName>
</protein>
<keyword evidence="1" id="KW-0175">Coiled coil</keyword>
<dbReference type="Proteomes" id="UP001067708">
    <property type="component" value="Unassembled WGS sequence"/>
</dbReference>
<dbReference type="EMBL" id="JAPTNG010000027">
    <property type="protein sequence ID" value="MCZ0833652.1"/>
    <property type="molecule type" value="Genomic_DNA"/>
</dbReference>
<evidence type="ECO:0000313" key="4">
    <source>
        <dbReference type="EMBL" id="MCZ0833652.1"/>
    </source>
</evidence>
<evidence type="ECO:0008006" key="6">
    <source>
        <dbReference type="Google" id="ProtNLM"/>
    </source>
</evidence>
<evidence type="ECO:0000259" key="2">
    <source>
        <dbReference type="Pfam" id="PF18739"/>
    </source>
</evidence>
<name>A0ABT4I3L2_9BACL</name>